<dbReference type="GO" id="GO:0003677">
    <property type="term" value="F:DNA binding"/>
    <property type="evidence" value="ECO:0007669"/>
    <property type="project" value="UniProtKB-KW"/>
</dbReference>
<evidence type="ECO:0000313" key="4">
    <source>
        <dbReference type="Proteomes" id="UP000318307"/>
    </source>
</evidence>
<gene>
    <name evidence="3" type="ORF">LZ24_03242</name>
</gene>
<dbReference type="EMBL" id="VLLC01000048">
    <property type="protein sequence ID" value="TWI63406.1"/>
    <property type="molecule type" value="Genomic_DNA"/>
</dbReference>
<dbReference type="AlphaFoldDB" id="A0A562R4U5"/>
<evidence type="ECO:0000259" key="2">
    <source>
        <dbReference type="Pfam" id="PF25583"/>
    </source>
</evidence>
<dbReference type="RefSeq" id="WP_144686715.1">
    <property type="nucleotide sequence ID" value="NZ_VLLC01000048.1"/>
</dbReference>
<comment type="caution">
    <text evidence="3">The sequence shown here is derived from an EMBL/GenBank/DDBJ whole genome shotgun (WGS) entry which is preliminary data.</text>
</comment>
<keyword evidence="4" id="KW-1185">Reference proteome</keyword>
<feature type="domain" description="WYL" evidence="1">
    <location>
        <begin position="145"/>
        <end position="213"/>
    </location>
</feature>
<dbReference type="InterPro" id="IPR057727">
    <property type="entry name" value="WCX_dom"/>
</dbReference>
<dbReference type="Proteomes" id="UP000318307">
    <property type="component" value="Unassembled WGS sequence"/>
</dbReference>
<dbReference type="InterPro" id="IPR051534">
    <property type="entry name" value="CBASS_pafABC_assoc_protein"/>
</dbReference>
<dbReference type="Pfam" id="PF13280">
    <property type="entry name" value="WYL"/>
    <property type="match status" value="1"/>
</dbReference>
<organism evidence="3 4">
    <name type="scientific">Desulfobotulus alkaliphilus</name>
    <dbReference type="NCBI Taxonomy" id="622671"/>
    <lineage>
        <taxon>Bacteria</taxon>
        <taxon>Pseudomonadati</taxon>
        <taxon>Thermodesulfobacteriota</taxon>
        <taxon>Desulfobacteria</taxon>
        <taxon>Desulfobacterales</taxon>
        <taxon>Desulfobacteraceae</taxon>
        <taxon>Desulfobotulus</taxon>
    </lineage>
</organism>
<keyword evidence="3" id="KW-0238">DNA-binding</keyword>
<dbReference type="OrthoDB" id="9787242at2"/>
<dbReference type="PANTHER" id="PTHR34580:SF9">
    <property type="entry name" value="SLL5097 PROTEIN"/>
    <property type="match status" value="1"/>
</dbReference>
<dbReference type="InterPro" id="IPR026881">
    <property type="entry name" value="WYL_dom"/>
</dbReference>
<proteinExistence type="predicted"/>
<dbReference type="PANTHER" id="PTHR34580">
    <property type="match status" value="1"/>
</dbReference>
<dbReference type="Pfam" id="PF25583">
    <property type="entry name" value="WCX"/>
    <property type="match status" value="1"/>
</dbReference>
<evidence type="ECO:0000313" key="3">
    <source>
        <dbReference type="EMBL" id="TWI63406.1"/>
    </source>
</evidence>
<name>A0A562R4U5_9BACT</name>
<protein>
    <submittedName>
        <fullName evidence="3">Putative DNA-binding transcriptional regulator YafY</fullName>
    </submittedName>
</protein>
<accession>A0A562R4U5</accession>
<dbReference type="PROSITE" id="PS52050">
    <property type="entry name" value="WYL"/>
    <property type="match status" value="1"/>
</dbReference>
<sequence>MRDLHFIQELMFHLMEAPAKDIRTLSQTMGADSETVISAIESLRHDWGCQIAHSGGKYVLTNTGNFPVSETPFSVELKPADVIALFFLKERSSSLKGTKLDELSGQALQKISRHVPGVFRQLEKIKSLFVSIKRGSKNYGHRENEIFTKLMRAMLMQKKCKISYHSFSSEKVSEYSIAPLNFFEYNEGTYVFVKIDGRDNIMTLALERIQSVDITEETYKRPEGFDPESYLELAFGIVDDEPFVLKVHVARKQARYVRERIWGQGQKITENPDGSIVIEFKTSGWMDVKRWVLSFGEEMRVLEPERMGKDIVDTMQKALDSYGQA</sequence>
<evidence type="ECO:0000259" key="1">
    <source>
        <dbReference type="Pfam" id="PF13280"/>
    </source>
</evidence>
<feature type="domain" description="WCX" evidence="2">
    <location>
        <begin position="243"/>
        <end position="319"/>
    </location>
</feature>
<reference evidence="3 4" key="1">
    <citation type="submission" date="2019-07" db="EMBL/GenBank/DDBJ databases">
        <title>Genome sequencing of 100 strains of the haloalkaliphilic chemolithoautotrophic sulfur-oxidizing bacterium Thioalkalivibrio.</title>
        <authorList>
            <person name="Muyzer G."/>
        </authorList>
    </citation>
    <scope>NUCLEOTIDE SEQUENCE [LARGE SCALE GENOMIC DNA]</scope>
    <source>
        <strain evidence="3 4">ASO4-4</strain>
    </source>
</reference>